<evidence type="ECO:0000256" key="1">
    <source>
        <dbReference type="SAM" id="MobiDB-lite"/>
    </source>
</evidence>
<dbReference type="Proteomes" id="UP000321947">
    <property type="component" value="Unassembled WGS sequence"/>
</dbReference>
<sequence>MTLDGISGNSRDTGESESQVSEGRISKSGRVVRKMWRDVVGYPSVCRCTAVERKMWMRRWWSATPRSKNVNVVRRCWISQVTHMILERANLSCYAICVICLLRRTSCVRTYCLFYCGFLVISPKGIEAKLRREDRVSVYMARWPWKLVLLLRSLLESTLLLSADGQT</sequence>
<comment type="caution">
    <text evidence="2">The sequence shown here is derived from an EMBL/GenBank/DDBJ whole genome shotgun (WGS) entry which is preliminary data.</text>
</comment>
<proteinExistence type="predicted"/>
<gene>
    <name evidence="2" type="ORF">E5676_scaffold27G00390</name>
</gene>
<feature type="compositionally biased region" description="Polar residues" evidence="1">
    <location>
        <begin position="7"/>
        <end position="21"/>
    </location>
</feature>
<accession>A0A5D3DL45</accession>
<protein>
    <submittedName>
        <fullName evidence="2">Uncharacterized protein</fullName>
    </submittedName>
</protein>
<reference evidence="2 3" key="1">
    <citation type="submission" date="2019-08" db="EMBL/GenBank/DDBJ databases">
        <title>Draft genome sequences of two oriental melons (Cucumis melo L. var makuwa).</title>
        <authorList>
            <person name="Kwon S.-Y."/>
        </authorList>
    </citation>
    <scope>NUCLEOTIDE SEQUENCE [LARGE SCALE GENOMIC DNA]</scope>
    <source>
        <strain evidence="3">cv. Chang Bougi</strain>
        <tissue evidence="2">Leaf</tissue>
    </source>
</reference>
<evidence type="ECO:0000313" key="2">
    <source>
        <dbReference type="EMBL" id="TYK24232.1"/>
    </source>
</evidence>
<dbReference type="EMBL" id="SSTD01003948">
    <property type="protein sequence ID" value="TYK24232.1"/>
    <property type="molecule type" value="Genomic_DNA"/>
</dbReference>
<organism evidence="2 3">
    <name type="scientific">Cucumis melo var. makuwa</name>
    <name type="common">Oriental melon</name>
    <dbReference type="NCBI Taxonomy" id="1194695"/>
    <lineage>
        <taxon>Eukaryota</taxon>
        <taxon>Viridiplantae</taxon>
        <taxon>Streptophyta</taxon>
        <taxon>Embryophyta</taxon>
        <taxon>Tracheophyta</taxon>
        <taxon>Spermatophyta</taxon>
        <taxon>Magnoliopsida</taxon>
        <taxon>eudicotyledons</taxon>
        <taxon>Gunneridae</taxon>
        <taxon>Pentapetalae</taxon>
        <taxon>rosids</taxon>
        <taxon>fabids</taxon>
        <taxon>Cucurbitales</taxon>
        <taxon>Cucurbitaceae</taxon>
        <taxon>Benincaseae</taxon>
        <taxon>Cucumis</taxon>
    </lineage>
</organism>
<dbReference type="AlphaFoldDB" id="A0A5D3DL45"/>
<name>A0A5D3DL45_CUCMM</name>
<feature type="region of interest" description="Disordered" evidence="1">
    <location>
        <begin position="1"/>
        <end position="26"/>
    </location>
</feature>
<evidence type="ECO:0000313" key="3">
    <source>
        <dbReference type="Proteomes" id="UP000321947"/>
    </source>
</evidence>